<evidence type="ECO:0000256" key="2">
    <source>
        <dbReference type="SAM" id="SignalP"/>
    </source>
</evidence>
<dbReference type="HOGENOM" id="CLU_899218_0_0_5"/>
<dbReference type="EMBL" id="HG966617">
    <property type="protein sequence ID" value="CDO59821.1"/>
    <property type="molecule type" value="Genomic_DNA"/>
</dbReference>
<gene>
    <name evidence="4" type="ORF">BN1012_Phect1607</name>
</gene>
<evidence type="ECO:0000313" key="5">
    <source>
        <dbReference type="Proteomes" id="UP000032160"/>
    </source>
</evidence>
<dbReference type="PANTHER" id="PTHR34606:SF15">
    <property type="entry name" value="BON DOMAIN-CONTAINING PROTEIN"/>
    <property type="match status" value="1"/>
</dbReference>
<evidence type="ECO:0000259" key="3">
    <source>
        <dbReference type="PROSITE" id="PS50914"/>
    </source>
</evidence>
<organism evidence="4 5">
    <name type="scientific">Candidatus Phaeomarinibacter ectocarpi</name>
    <dbReference type="NCBI Taxonomy" id="1458461"/>
    <lineage>
        <taxon>Bacteria</taxon>
        <taxon>Pseudomonadati</taxon>
        <taxon>Pseudomonadota</taxon>
        <taxon>Alphaproteobacteria</taxon>
        <taxon>Hyphomicrobiales</taxon>
        <taxon>Parvibaculaceae</taxon>
        <taxon>Candidatus Phaeomarinibacter</taxon>
    </lineage>
</organism>
<dbReference type="SMART" id="SM00749">
    <property type="entry name" value="BON"/>
    <property type="match status" value="2"/>
</dbReference>
<feature type="domain" description="BON" evidence="3">
    <location>
        <begin position="53"/>
        <end position="121"/>
    </location>
</feature>
<dbReference type="PROSITE" id="PS51257">
    <property type="entry name" value="PROKAR_LIPOPROTEIN"/>
    <property type="match status" value="1"/>
</dbReference>
<keyword evidence="5" id="KW-1185">Reference proteome</keyword>
<dbReference type="Pfam" id="PF04972">
    <property type="entry name" value="BON"/>
    <property type="match status" value="2"/>
</dbReference>
<feature type="compositionally biased region" description="Polar residues" evidence="1">
    <location>
        <begin position="284"/>
        <end position="299"/>
    </location>
</feature>
<feature type="region of interest" description="Disordered" evidence="1">
    <location>
        <begin position="262"/>
        <end position="309"/>
    </location>
</feature>
<dbReference type="OrthoDB" id="7916429at2"/>
<dbReference type="RefSeq" id="WP_052535517.1">
    <property type="nucleotide sequence ID" value="NZ_HG966617.1"/>
</dbReference>
<protein>
    <submittedName>
        <fullName evidence="4">Possible periplasmic protein</fullName>
    </submittedName>
</protein>
<dbReference type="InterPro" id="IPR014004">
    <property type="entry name" value="Transpt-assoc_nodulatn_dom_bac"/>
</dbReference>
<keyword evidence="2" id="KW-0732">Signal</keyword>
<feature type="domain" description="BON" evidence="3">
    <location>
        <begin position="130"/>
        <end position="199"/>
    </location>
</feature>
<dbReference type="PANTHER" id="PTHR34606">
    <property type="entry name" value="BON DOMAIN-CONTAINING PROTEIN"/>
    <property type="match status" value="1"/>
</dbReference>
<evidence type="ECO:0000256" key="1">
    <source>
        <dbReference type="SAM" id="MobiDB-lite"/>
    </source>
</evidence>
<dbReference type="Proteomes" id="UP000032160">
    <property type="component" value="Chromosome I"/>
</dbReference>
<feature type="signal peptide" evidence="2">
    <location>
        <begin position="1"/>
        <end position="23"/>
    </location>
</feature>
<dbReference type="InterPro" id="IPR007055">
    <property type="entry name" value="BON_dom"/>
</dbReference>
<accession>X5MN65</accession>
<feature type="region of interest" description="Disordered" evidence="1">
    <location>
        <begin position="201"/>
        <end position="250"/>
    </location>
</feature>
<reference evidence="4 5" key="1">
    <citation type="journal article" date="2014" name="Front. Genet.">
        <title>Genome and metabolic network of "Candidatus Phaeomarinobacter ectocarpi" Ec32, a new candidate genus of Alphaproteobacteria frequently associated with brown algae.</title>
        <authorList>
            <person name="Dittami S.M."/>
            <person name="Barbeyron T."/>
            <person name="Boyen C."/>
            <person name="Cambefort J."/>
            <person name="Collet G."/>
            <person name="Delage L."/>
            <person name="Gobet A."/>
            <person name="Groisillier A."/>
            <person name="Leblanc C."/>
            <person name="Michel G."/>
            <person name="Scornet D."/>
            <person name="Siegel A."/>
            <person name="Tapia J.E."/>
            <person name="Tonon T."/>
        </authorList>
    </citation>
    <scope>NUCLEOTIDE SEQUENCE [LARGE SCALE GENOMIC DNA]</scope>
    <source>
        <strain evidence="4 5">Ec32</strain>
    </source>
</reference>
<feature type="compositionally biased region" description="Basic and acidic residues" evidence="1">
    <location>
        <begin position="221"/>
        <end position="237"/>
    </location>
</feature>
<proteinExistence type="predicted"/>
<evidence type="ECO:0000313" key="4">
    <source>
        <dbReference type="EMBL" id="CDO59821.1"/>
    </source>
</evidence>
<name>X5MN65_9HYPH</name>
<dbReference type="PROSITE" id="PS50914">
    <property type="entry name" value="BON"/>
    <property type="match status" value="2"/>
</dbReference>
<dbReference type="Gene3D" id="3.30.1340.30">
    <property type="match status" value="1"/>
</dbReference>
<dbReference type="AlphaFoldDB" id="X5MN65"/>
<dbReference type="STRING" id="1458461.BN1012_Phect1607"/>
<dbReference type="InterPro" id="IPR051686">
    <property type="entry name" value="Lipoprotein_DolP"/>
</dbReference>
<feature type="compositionally biased region" description="Basic and acidic residues" evidence="1">
    <location>
        <begin position="300"/>
        <end position="309"/>
    </location>
</feature>
<sequence length="309" mass="33225">MTKSINMTRFFPVFAIGAALAMAACSPIGMAVGAGATAGIAAFQERPIGEALDDTEIKLGLMDRLIKSDNGLFSDVTTNVMEGRVMLTGLVQHAEDRAEAGKIAWTVPGVREVINEVEIADRSTFEALPADGWISTKLTARLLTDFSISDINYETDVTNGSVYILGIGQDNAEIDRVAAHARDINGVKRVVMHAITVDDQRRMADARPPSAPAVQPFERTPSGDRQGHTLAESRETADLLTGQPPLRTDMSDYDDAVAIETASTQPAYYSAPAREPYYDPAYSQPASSGPVSLSPQNRGIESRDLAPIR</sequence>
<dbReference type="KEGG" id="pect:BN1012_Phect1607"/>
<feature type="chain" id="PRO_5004958075" evidence="2">
    <location>
        <begin position="24"/>
        <end position="309"/>
    </location>
</feature>